<dbReference type="PANTHER" id="PTHR12241">
    <property type="entry name" value="TUBULIN POLYGLUTAMYLASE"/>
    <property type="match status" value="1"/>
</dbReference>
<dbReference type="SUPFAM" id="SSF56059">
    <property type="entry name" value="Glutathione synthetase ATP-binding domain-like"/>
    <property type="match status" value="1"/>
</dbReference>
<name>A0ABM1KVB4_GEKJA</name>
<sequence>MGEMPAPHSAFLRRGRNWHPAQPTTGQGKAVTRDCLTLGWPSSSGIERLTQPSEISSPEGSKSSTTAKHVNSSGTASPLVFRLHNGAPAVVREVLLERGWVEYDEHEQDKEDWNLYWRNYPFRMTDHRSIKPWQRLNHHPETIRITRKDYLARHLKRMKGIYGTNLYEFSPTAFIMPNDYIKFITEYTKERQIPGKKLSYWICKPVDRSRGRGILIFQDIKDFVYDCMVIVQKYVSNPLLISGYKWDLRLYVCVTSFCPLTIYTYEEGLVRFATEKFDLGSLDNIYAHLTNTSINKFGPSYIKDKDVIGSGCKWTFSRFRAYLRSRNMDDIQLWQRINHIVILTLLAITPSVPLTVNCFELFGFDILVDDKMKPWLLEVNHSPGLHLDCATDATVKRRLLHDIIDLLNYKENDRLRKHKGVGRRVSCFNRSQSLLTTRAEDSWDFQACGKGSKSASTSPCSSLLQINKGAPIFGRTGSAYPKKTLTSQLRERMNTPKTLLQSKPQYKSKQTLRISHSLCEPIQSAHWFSSPELYNHKPSVPPYFLSDKDRRPFPRVGDFVLIFPFNEAALEASKNGINVKSIIQEIHKLMNKELQPEREKLNKRLFNL</sequence>
<evidence type="ECO:0000256" key="3">
    <source>
        <dbReference type="ARBA" id="ARBA00022840"/>
    </source>
</evidence>
<evidence type="ECO:0000256" key="1">
    <source>
        <dbReference type="ARBA" id="ARBA00022598"/>
    </source>
</evidence>
<feature type="compositionally biased region" description="Low complexity" evidence="4">
    <location>
        <begin position="52"/>
        <end position="64"/>
    </location>
</feature>
<keyword evidence="5" id="KW-1185">Reference proteome</keyword>
<dbReference type="PROSITE" id="PS51221">
    <property type="entry name" value="TTL"/>
    <property type="match status" value="1"/>
</dbReference>
<evidence type="ECO:0000256" key="4">
    <source>
        <dbReference type="SAM" id="MobiDB-lite"/>
    </source>
</evidence>
<keyword evidence="2" id="KW-0547">Nucleotide-binding</keyword>
<accession>A0ABM1KVB4</accession>
<dbReference type="RefSeq" id="XP_015277651.1">
    <property type="nucleotide sequence ID" value="XM_015422165.1"/>
</dbReference>
<evidence type="ECO:0000313" key="6">
    <source>
        <dbReference type="RefSeq" id="XP_015277651.1"/>
    </source>
</evidence>
<keyword evidence="3" id="KW-0067">ATP-binding</keyword>
<gene>
    <name evidence="6" type="primary">TTLL2</name>
</gene>
<dbReference type="InterPro" id="IPR004344">
    <property type="entry name" value="TTL/TTLL_fam"/>
</dbReference>
<reference evidence="6" key="1">
    <citation type="submission" date="2025-08" db="UniProtKB">
        <authorList>
            <consortium name="RefSeq"/>
        </authorList>
    </citation>
    <scope>IDENTIFICATION</scope>
</reference>
<proteinExistence type="predicted"/>
<keyword evidence="1" id="KW-0436">Ligase</keyword>
<dbReference type="GeneID" id="107119629"/>
<protein>
    <submittedName>
        <fullName evidence="6">Probable tubulin polyglutamylase TTLL2</fullName>
    </submittedName>
</protein>
<dbReference type="Gene3D" id="3.30.470.20">
    <property type="entry name" value="ATP-grasp fold, B domain"/>
    <property type="match status" value="1"/>
</dbReference>
<evidence type="ECO:0000256" key="2">
    <source>
        <dbReference type="ARBA" id="ARBA00022741"/>
    </source>
</evidence>
<organism evidence="5 6">
    <name type="scientific">Gekko japonicus</name>
    <name type="common">Schlegel's Japanese gecko</name>
    <dbReference type="NCBI Taxonomy" id="146911"/>
    <lineage>
        <taxon>Eukaryota</taxon>
        <taxon>Metazoa</taxon>
        <taxon>Chordata</taxon>
        <taxon>Craniata</taxon>
        <taxon>Vertebrata</taxon>
        <taxon>Euteleostomi</taxon>
        <taxon>Lepidosauria</taxon>
        <taxon>Squamata</taxon>
        <taxon>Bifurcata</taxon>
        <taxon>Gekkota</taxon>
        <taxon>Gekkonidae</taxon>
        <taxon>Gekkoninae</taxon>
        <taxon>Gekko</taxon>
    </lineage>
</organism>
<dbReference type="Proteomes" id="UP000694871">
    <property type="component" value="Unplaced"/>
</dbReference>
<feature type="region of interest" description="Disordered" evidence="4">
    <location>
        <begin position="1"/>
        <end position="72"/>
    </location>
</feature>
<dbReference type="Pfam" id="PF03133">
    <property type="entry name" value="TTL"/>
    <property type="match status" value="1"/>
</dbReference>
<evidence type="ECO:0000313" key="5">
    <source>
        <dbReference type="Proteomes" id="UP000694871"/>
    </source>
</evidence>
<dbReference type="PANTHER" id="PTHR12241:SF118">
    <property type="entry name" value="TUBULIN POLYGLUTAMYLASE TTLL2-RELATED"/>
    <property type="match status" value="1"/>
</dbReference>